<reference evidence="1 2" key="1">
    <citation type="submission" date="2017-07" db="EMBL/GenBank/DDBJ databases">
        <title>Annotated genome sequence of Bacterioplanes sanyensis isolated from Red Sea.</title>
        <authorList>
            <person name="Rehman Z.U."/>
        </authorList>
    </citation>
    <scope>NUCLEOTIDE SEQUENCE [LARGE SCALE GENOMIC DNA]</scope>
    <source>
        <strain evidence="1 2">NV9</strain>
    </source>
</reference>
<dbReference type="SUPFAM" id="SSF109604">
    <property type="entry name" value="HD-domain/PDEase-like"/>
    <property type="match status" value="1"/>
</dbReference>
<keyword evidence="2" id="KW-1185">Reference proteome</keyword>
<dbReference type="Gene3D" id="1.10.3210.10">
    <property type="entry name" value="Hypothetical protein af1432"/>
    <property type="match status" value="1"/>
</dbReference>
<dbReference type="AlphaFoldDB" id="A0A222FE26"/>
<organism evidence="1 2">
    <name type="scientific">Bacterioplanes sanyensis</name>
    <dbReference type="NCBI Taxonomy" id="1249553"/>
    <lineage>
        <taxon>Bacteria</taxon>
        <taxon>Pseudomonadati</taxon>
        <taxon>Pseudomonadota</taxon>
        <taxon>Gammaproteobacteria</taxon>
        <taxon>Oceanospirillales</taxon>
        <taxon>Oceanospirillaceae</taxon>
        <taxon>Bacterioplanes</taxon>
    </lineage>
</organism>
<evidence type="ECO:0000313" key="1">
    <source>
        <dbReference type="EMBL" id="ASP37347.1"/>
    </source>
</evidence>
<dbReference type="PANTHER" id="PTHR46246">
    <property type="entry name" value="GUANOSINE-3',5'-BIS(DIPHOSPHATE) 3'-PYROPHOSPHOHYDROLASE MESH1"/>
    <property type="match status" value="1"/>
</dbReference>
<sequence>MATLEHAIAIAVKAHQGQTDKAGTAYILHPIRVMLRMHSHDERIVAVLHDVVEDSDVTLAQLQAEGFSEHIIAALDALTKRPGEDRIQAAHRAAGHPLARAVKLADNSENMDLTRLSNITHKDIERQRQYQHVREILLTAEAKNQSG</sequence>
<dbReference type="EMBL" id="CP022530">
    <property type="protein sequence ID" value="ASP37347.1"/>
    <property type="molecule type" value="Genomic_DNA"/>
</dbReference>
<dbReference type="OrthoDB" id="9802385at2"/>
<protein>
    <submittedName>
        <fullName evidence="1">Guanosine-3',5'-bis(Diphosphate) 3'-pyrophosphohydrolase</fullName>
    </submittedName>
</protein>
<dbReference type="GO" id="GO:0008893">
    <property type="term" value="F:guanosine-3',5'-bis(diphosphate) 3'-diphosphatase activity"/>
    <property type="evidence" value="ECO:0007669"/>
    <property type="project" value="TreeGrafter"/>
</dbReference>
<name>A0A222FE26_9GAMM</name>
<evidence type="ECO:0000313" key="2">
    <source>
        <dbReference type="Proteomes" id="UP000202440"/>
    </source>
</evidence>
<dbReference type="InterPro" id="IPR052194">
    <property type="entry name" value="MESH1"/>
</dbReference>
<keyword evidence="1" id="KW-0378">Hydrolase</keyword>
<proteinExistence type="predicted"/>
<dbReference type="RefSeq" id="WP_094058565.1">
    <property type="nucleotide sequence ID" value="NZ_CP022530.1"/>
</dbReference>
<dbReference type="PANTHER" id="PTHR46246:SF1">
    <property type="entry name" value="GUANOSINE-3',5'-BIS(DIPHOSPHATE) 3'-PYROPHOSPHOHYDROLASE MESH1"/>
    <property type="match status" value="1"/>
</dbReference>
<accession>A0A222FE26</accession>
<gene>
    <name evidence="1" type="ORF">CHH28_01005</name>
</gene>
<dbReference type="KEGG" id="bsan:CHH28_01005"/>
<dbReference type="Proteomes" id="UP000202440">
    <property type="component" value="Chromosome"/>
</dbReference>